<evidence type="ECO:0000313" key="6">
    <source>
        <dbReference type="EMBL" id="QNN76738.1"/>
    </source>
</evidence>
<dbReference type="HAMAP" id="MF_00695">
    <property type="entry name" value="HflD_protein"/>
    <property type="match status" value="1"/>
</dbReference>
<dbReference type="Gene3D" id="1.10.3890.10">
    <property type="entry name" value="HflD-like"/>
    <property type="match status" value="1"/>
</dbReference>
<evidence type="ECO:0000256" key="3">
    <source>
        <dbReference type="ARBA" id="ARBA00023136"/>
    </source>
</evidence>
<dbReference type="Proteomes" id="UP000515838">
    <property type="component" value="Chromosome"/>
</dbReference>
<sequence length="226" mass="24649">MPGWCGHRAHRRPSGNPFRGASSLSNRYSDRVLALAGLAQALHQVRRIAETGQSESSAVQASLESVFRIEAATPLAVYGRLGDIAPGLRVLRGYLAKEAQDDGLPRLAMAVLQLERRFVREDDTVHAVTCGLADIAPRAEQHGSTHPDVLSALGGLYADTISHLRPRVMVQGNPHYLGQPGVVAEIRAILLAAVRSAVLWRQLGGSMWDFVFSRRQMLDAVDDWLS</sequence>
<dbReference type="Pfam" id="PF04356">
    <property type="entry name" value="DUF489"/>
    <property type="match status" value="1"/>
</dbReference>
<dbReference type="PANTHER" id="PTHR38100:SF1">
    <property type="entry name" value="HIGH FREQUENCY LYSOGENIZATION PROTEIN HFLD"/>
    <property type="match status" value="1"/>
</dbReference>
<keyword evidence="1 4" id="KW-1003">Cell membrane</keyword>
<organism evidence="6 7">
    <name type="scientific">Pseudoxanthomonas mexicana</name>
    <dbReference type="NCBI Taxonomy" id="128785"/>
    <lineage>
        <taxon>Bacteria</taxon>
        <taxon>Pseudomonadati</taxon>
        <taxon>Pseudomonadota</taxon>
        <taxon>Gammaproteobacteria</taxon>
        <taxon>Lysobacterales</taxon>
        <taxon>Lysobacteraceae</taxon>
        <taxon>Pseudoxanthomonas</taxon>
    </lineage>
</organism>
<dbReference type="GO" id="GO:0005737">
    <property type="term" value="C:cytoplasm"/>
    <property type="evidence" value="ECO:0007669"/>
    <property type="project" value="UniProtKB-SubCell"/>
</dbReference>
<comment type="subcellular location">
    <subcellularLocation>
        <location evidence="4">Cytoplasm</location>
    </subcellularLocation>
    <subcellularLocation>
        <location evidence="4">Cell membrane</location>
        <topology evidence="4">Peripheral membrane protein</topology>
        <orientation evidence="4">Cytoplasmic side</orientation>
    </subcellularLocation>
</comment>
<dbReference type="PANTHER" id="PTHR38100">
    <property type="entry name" value="HIGH FREQUENCY LYSOGENIZATION PROTEIN HFLD"/>
    <property type="match status" value="1"/>
</dbReference>
<accession>A0A7G9T9G3</accession>
<name>A0A7G9T9G3_PSEMX</name>
<dbReference type="SUPFAM" id="SSF101322">
    <property type="entry name" value="YcfC-like"/>
    <property type="match status" value="1"/>
</dbReference>
<evidence type="ECO:0000256" key="2">
    <source>
        <dbReference type="ARBA" id="ARBA00022490"/>
    </source>
</evidence>
<gene>
    <name evidence="4 6" type="primary">hflD</name>
    <name evidence="6" type="ORF">IAE60_12380</name>
</gene>
<comment type="similarity">
    <text evidence="4">Belongs to the HflD family.</text>
</comment>
<dbReference type="NCBIfam" id="NF001246">
    <property type="entry name" value="PRK00218.1-2"/>
    <property type="match status" value="1"/>
</dbReference>
<dbReference type="NCBIfam" id="NF001250">
    <property type="entry name" value="PRK00218.1-6"/>
    <property type="match status" value="1"/>
</dbReference>
<evidence type="ECO:0000256" key="4">
    <source>
        <dbReference type="HAMAP-Rule" id="MF_00695"/>
    </source>
</evidence>
<keyword evidence="3 4" id="KW-0472">Membrane</keyword>
<protein>
    <recommendedName>
        <fullName evidence="4">High frequency lysogenization protein HflD homolog</fullName>
    </recommendedName>
</protein>
<reference evidence="6 7" key="1">
    <citation type="submission" date="2020-08" db="EMBL/GenBank/DDBJ databases">
        <title>Streptomycin Non-resistant strain, P. mexicana.</title>
        <authorList>
            <person name="Ganesh-Kumar S."/>
            <person name="Zhe T."/>
            <person name="Yu Z."/>
            <person name="Min Y."/>
        </authorList>
    </citation>
    <scope>NUCLEOTIDE SEQUENCE [LARGE SCALE GENOMIC DNA]</scope>
    <source>
        <strain evidence="6 7">GTZY2</strain>
    </source>
</reference>
<evidence type="ECO:0000256" key="5">
    <source>
        <dbReference type="SAM" id="MobiDB-lite"/>
    </source>
</evidence>
<keyword evidence="2 4" id="KW-0963">Cytoplasm</keyword>
<dbReference type="InterPro" id="IPR007451">
    <property type="entry name" value="HflD"/>
</dbReference>
<dbReference type="AlphaFoldDB" id="A0A7G9T9G3"/>
<dbReference type="EMBL" id="CP060731">
    <property type="protein sequence ID" value="QNN76738.1"/>
    <property type="molecule type" value="Genomic_DNA"/>
</dbReference>
<evidence type="ECO:0000256" key="1">
    <source>
        <dbReference type="ARBA" id="ARBA00022475"/>
    </source>
</evidence>
<feature type="region of interest" description="Disordered" evidence="5">
    <location>
        <begin position="1"/>
        <end position="22"/>
    </location>
</feature>
<dbReference type="GO" id="GO:0005886">
    <property type="term" value="C:plasma membrane"/>
    <property type="evidence" value="ECO:0007669"/>
    <property type="project" value="UniProtKB-SubCell"/>
</dbReference>
<evidence type="ECO:0000313" key="7">
    <source>
        <dbReference type="Proteomes" id="UP000515838"/>
    </source>
</evidence>
<proteinExistence type="inferred from homology"/>
<dbReference type="InterPro" id="IPR035932">
    <property type="entry name" value="HflD-like_sf"/>
</dbReference>